<proteinExistence type="predicted"/>
<reference evidence="1" key="1">
    <citation type="submission" date="2020-08" db="EMBL/GenBank/DDBJ databases">
        <title>Multicomponent nature underlies the extraordinary mechanical properties of spider dragline silk.</title>
        <authorList>
            <person name="Kono N."/>
            <person name="Nakamura H."/>
            <person name="Mori M."/>
            <person name="Yoshida Y."/>
            <person name="Ohtoshi R."/>
            <person name="Malay A.D."/>
            <person name="Moran D.A.P."/>
            <person name="Tomita M."/>
            <person name="Numata K."/>
            <person name="Arakawa K."/>
        </authorList>
    </citation>
    <scope>NUCLEOTIDE SEQUENCE</scope>
</reference>
<sequence length="104" mass="12446">MALRTKEPFSNEWFNSTEEEREADIIEQHFSLDTFPHILEFLCSFLAKKWYIDKNLKSLLINFAVATQRYLKIMKMRLDKKKSIENFVSETPQPPYVKLMANIR</sequence>
<dbReference type="EMBL" id="BMAW01013654">
    <property type="protein sequence ID" value="GFT35173.1"/>
    <property type="molecule type" value="Genomic_DNA"/>
</dbReference>
<accession>A0A8X6TR33</accession>
<evidence type="ECO:0000313" key="1">
    <source>
        <dbReference type="EMBL" id="GFT35173.1"/>
    </source>
</evidence>
<name>A0A8X6TR33_NEPPI</name>
<organism evidence="1 2">
    <name type="scientific">Nephila pilipes</name>
    <name type="common">Giant wood spider</name>
    <name type="synonym">Nephila maculata</name>
    <dbReference type="NCBI Taxonomy" id="299642"/>
    <lineage>
        <taxon>Eukaryota</taxon>
        <taxon>Metazoa</taxon>
        <taxon>Ecdysozoa</taxon>
        <taxon>Arthropoda</taxon>
        <taxon>Chelicerata</taxon>
        <taxon>Arachnida</taxon>
        <taxon>Araneae</taxon>
        <taxon>Araneomorphae</taxon>
        <taxon>Entelegynae</taxon>
        <taxon>Araneoidea</taxon>
        <taxon>Nephilidae</taxon>
        <taxon>Nephila</taxon>
    </lineage>
</organism>
<evidence type="ECO:0000313" key="2">
    <source>
        <dbReference type="Proteomes" id="UP000887013"/>
    </source>
</evidence>
<dbReference type="AlphaFoldDB" id="A0A8X6TR33"/>
<dbReference type="Proteomes" id="UP000887013">
    <property type="component" value="Unassembled WGS sequence"/>
</dbReference>
<gene>
    <name evidence="1" type="ORF">NPIL_328371</name>
</gene>
<protein>
    <submittedName>
        <fullName evidence="1">Uncharacterized protein</fullName>
    </submittedName>
</protein>
<keyword evidence="2" id="KW-1185">Reference proteome</keyword>
<comment type="caution">
    <text evidence="1">The sequence shown here is derived from an EMBL/GenBank/DDBJ whole genome shotgun (WGS) entry which is preliminary data.</text>
</comment>